<dbReference type="PANTHER" id="PTHR47926:SF452">
    <property type="entry name" value="PENTATRICOPEPTIDE REPEAT-CONTAINING PROTEIN"/>
    <property type="match status" value="1"/>
</dbReference>
<dbReference type="Pfam" id="PF01535">
    <property type="entry name" value="PPR"/>
    <property type="match status" value="2"/>
</dbReference>
<dbReference type="Gene3D" id="1.25.40.10">
    <property type="entry name" value="Tetratricopeptide repeat domain"/>
    <property type="match status" value="6"/>
</dbReference>
<accession>A0AAV0EHZ2</accession>
<dbReference type="InterPro" id="IPR046848">
    <property type="entry name" value="E_motif"/>
</dbReference>
<feature type="repeat" description="PPR" evidence="2">
    <location>
        <begin position="176"/>
        <end position="210"/>
    </location>
</feature>
<dbReference type="InterPro" id="IPR011990">
    <property type="entry name" value="TPR-like_helical_dom_sf"/>
</dbReference>
<evidence type="ECO:0000256" key="1">
    <source>
        <dbReference type="ARBA" id="ARBA00022737"/>
    </source>
</evidence>
<organism evidence="3 4">
    <name type="scientific">Cuscuta epithymum</name>
    <dbReference type="NCBI Taxonomy" id="186058"/>
    <lineage>
        <taxon>Eukaryota</taxon>
        <taxon>Viridiplantae</taxon>
        <taxon>Streptophyta</taxon>
        <taxon>Embryophyta</taxon>
        <taxon>Tracheophyta</taxon>
        <taxon>Spermatophyta</taxon>
        <taxon>Magnoliopsida</taxon>
        <taxon>eudicotyledons</taxon>
        <taxon>Gunneridae</taxon>
        <taxon>Pentapetalae</taxon>
        <taxon>asterids</taxon>
        <taxon>lamiids</taxon>
        <taxon>Solanales</taxon>
        <taxon>Convolvulaceae</taxon>
        <taxon>Cuscuteae</taxon>
        <taxon>Cuscuta</taxon>
        <taxon>Cuscuta subgen. Cuscuta</taxon>
    </lineage>
</organism>
<evidence type="ECO:0000256" key="2">
    <source>
        <dbReference type="PROSITE-ProRule" id="PRU00708"/>
    </source>
</evidence>
<keyword evidence="4" id="KW-1185">Reference proteome</keyword>
<keyword evidence="1" id="KW-0677">Repeat</keyword>
<dbReference type="Pfam" id="PF13041">
    <property type="entry name" value="PPR_2"/>
    <property type="match status" value="4"/>
</dbReference>
<dbReference type="NCBIfam" id="TIGR00756">
    <property type="entry name" value="PPR"/>
    <property type="match status" value="6"/>
</dbReference>
<dbReference type="InterPro" id="IPR046960">
    <property type="entry name" value="PPR_At4g14850-like_plant"/>
</dbReference>
<dbReference type="InterPro" id="IPR002885">
    <property type="entry name" value="PPR_rpt"/>
</dbReference>
<protein>
    <recommendedName>
        <fullName evidence="5">Pentatricopeptide repeat-containing protein</fullName>
    </recommendedName>
</protein>
<feature type="repeat" description="PPR" evidence="2">
    <location>
        <begin position="277"/>
        <end position="311"/>
    </location>
</feature>
<dbReference type="FunFam" id="1.25.40.10:FF:000397">
    <property type="entry name" value="Pentatricopeptide repeat-containing protein At2g40720"/>
    <property type="match status" value="1"/>
</dbReference>
<dbReference type="FunFam" id="1.25.40.10:FF:000285">
    <property type="entry name" value="Pentatricopeptide repeat-containing protein, chloroplastic"/>
    <property type="match status" value="1"/>
</dbReference>
<evidence type="ECO:0008006" key="5">
    <source>
        <dbReference type="Google" id="ProtNLM"/>
    </source>
</evidence>
<dbReference type="FunFam" id="1.25.40.10:FF:001093">
    <property type="entry name" value="Pentatricopeptide repeat-containing protein At2g34400"/>
    <property type="match status" value="1"/>
</dbReference>
<dbReference type="AlphaFoldDB" id="A0AAV0EHZ2"/>
<evidence type="ECO:0000313" key="4">
    <source>
        <dbReference type="Proteomes" id="UP001152523"/>
    </source>
</evidence>
<dbReference type="SUPFAM" id="SSF48452">
    <property type="entry name" value="TPR-like"/>
    <property type="match status" value="2"/>
</dbReference>
<dbReference type="PROSITE" id="PS51375">
    <property type="entry name" value="PPR"/>
    <property type="match status" value="5"/>
</dbReference>
<feature type="repeat" description="PPR" evidence="2">
    <location>
        <begin position="74"/>
        <end position="109"/>
    </location>
</feature>
<gene>
    <name evidence="3" type="ORF">CEPIT_LOCUS25470</name>
</gene>
<dbReference type="GO" id="GO:0003723">
    <property type="term" value="F:RNA binding"/>
    <property type="evidence" value="ECO:0007669"/>
    <property type="project" value="InterPro"/>
</dbReference>
<dbReference type="Pfam" id="PF20431">
    <property type="entry name" value="E_motif"/>
    <property type="match status" value="1"/>
</dbReference>
<proteinExistence type="predicted"/>
<sequence>MICSLQLQMSSLSQIIRACTKKNYILSGKAAHARLIIYGSKPDVHTNNHLLSMYLTFHEIEIAHKLFDQMPERSIVTWTTFISVYSHIGMPEKALGCFRKMVLEDEFAPNHYTYVGVLSACSSLGAARTGKEIHARIFRTDELFNSFVSNCLVNFYGKCGLLKSAWFVFDAILEPNTVTWASLLSCYCQCGSYEEGLRIFLKALREGVLVNEFICGSALVACTAMECLWLGMEIHCLIVKCGVKMDQYIITGLVNFYVKCGQLGLARKAFNTEGAPDLHAWTALIGGFVHLGKNREAVDLFCSLLSSGMKPSERTYSSVLGTFAVTEESQAGKQLHSSIIKYGFNSFTFVCNALVDFYSKNNLIDDSLKIFQEMTEYDIVTWNTFLAGYIRSGHYDQAIKILQEMLLEVGLKPNLHTYSSILSLCGELPAVEWGKQVHCRSLKPCFDSNVVVGSALIDMYAKCGRLDDARKVFDILPCKNLVSWNTMLVGYAHHGFGLEALEVYSLMQENGVNPNDITFIGVLSACGHGGLLEEGLDHFNSMRTKYGITPRTEHLACMVNLFARKGHMRRAYDFIMDFSGKPDKVVWRCLLSGCFTNNDYILGSSAAKEILKIDPNDASAHIMLSNIYARLNMWDEAAEMRKIMKKKELKKETGYSWMEFENKMYSFSSRQNLDGGVTMDPLGRSEDYEL</sequence>
<feature type="repeat" description="PPR" evidence="2">
    <location>
        <begin position="378"/>
        <end position="413"/>
    </location>
</feature>
<dbReference type="GO" id="GO:0009451">
    <property type="term" value="P:RNA modification"/>
    <property type="evidence" value="ECO:0007669"/>
    <property type="project" value="InterPro"/>
</dbReference>
<dbReference type="PANTHER" id="PTHR47926">
    <property type="entry name" value="PENTATRICOPEPTIDE REPEAT-CONTAINING PROTEIN"/>
    <property type="match status" value="1"/>
</dbReference>
<feature type="repeat" description="PPR" evidence="2">
    <location>
        <begin position="480"/>
        <end position="514"/>
    </location>
</feature>
<dbReference type="Proteomes" id="UP001152523">
    <property type="component" value="Unassembled WGS sequence"/>
</dbReference>
<name>A0AAV0EHZ2_9ASTE</name>
<evidence type="ECO:0000313" key="3">
    <source>
        <dbReference type="EMBL" id="CAH9123758.1"/>
    </source>
</evidence>
<reference evidence="3" key="1">
    <citation type="submission" date="2022-07" db="EMBL/GenBank/DDBJ databases">
        <authorList>
            <person name="Macas J."/>
            <person name="Novak P."/>
            <person name="Neumann P."/>
        </authorList>
    </citation>
    <scope>NUCLEOTIDE SEQUENCE</scope>
</reference>
<comment type="caution">
    <text evidence="3">The sequence shown here is derived from an EMBL/GenBank/DDBJ whole genome shotgun (WGS) entry which is preliminary data.</text>
</comment>
<dbReference type="EMBL" id="CAMAPF010000932">
    <property type="protein sequence ID" value="CAH9123758.1"/>
    <property type="molecule type" value="Genomic_DNA"/>
</dbReference>